<evidence type="ECO:0000256" key="3">
    <source>
        <dbReference type="ARBA" id="ARBA00006753"/>
    </source>
</evidence>
<comment type="caution">
    <text evidence="16">The sequence shown here is derived from an EMBL/GenBank/DDBJ whole genome shotgun (WGS) entry which is preliminary data.</text>
</comment>
<comment type="similarity">
    <text evidence="3 13">Belongs to the homoserine dehydrogenase family.</text>
</comment>
<dbReference type="FunFam" id="3.30.360.10:FF:000005">
    <property type="entry name" value="Homoserine dehydrogenase"/>
    <property type="match status" value="1"/>
</dbReference>
<evidence type="ECO:0000256" key="2">
    <source>
        <dbReference type="ARBA" id="ARBA00005062"/>
    </source>
</evidence>
<accession>A0A0D1JUA4</accession>
<evidence type="ECO:0000256" key="12">
    <source>
        <dbReference type="RuleBase" id="RU000579"/>
    </source>
</evidence>
<dbReference type="EC" id="1.1.1.3" evidence="4 12"/>
<gene>
    <name evidence="16" type="primary">hom</name>
    <name evidence="16" type="ORF">ab3b_01021</name>
</gene>
<evidence type="ECO:0000256" key="4">
    <source>
        <dbReference type="ARBA" id="ARBA00013213"/>
    </source>
</evidence>
<evidence type="ECO:0000256" key="11">
    <source>
        <dbReference type="ARBA" id="ARBA00048841"/>
    </source>
</evidence>
<protein>
    <recommendedName>
        <fullName evidence="5 12">Homoserine dehydrogenase</fullName>
        <ecNumber evidence="4 12">1.1.1.3</ecNumber>
    </recommendedName>
</protein>
<evidence type="ECO:0000259" key="14">
    <source>
        <dbReference type="Pfam" id="PF00742"/>
    </source>
</evidence>
<dbReference type="InterPro" id="IPR036291">
    <property type="entry name" value="NAD(P)-bd_dom_sf"/>
</dbReference>
<dbReference type="UniPathway" id="UPA00050">
    <property type="reaction ID" value="UER00063"/>
</dbReference>
<evidence type="ECO:0000256" key="9">
    <source>
        <dbReference type="ARBA" id="ARBA00023053"/>
    </source>
</evidence>
<dbReference type="NCBIfam" id="NF004976">
    <property type="entry name" value="PRK06349.1"/>
    <property type="match status" value="1"/>
</dbReference>
<evidence type="ECO:0000256" key="8">
    <source>
        <dbReference type="ARBA" id="ARBA00023002"/>
    </source>
</evidence>
<dbReference type="UniPathway" id="UPA00051">
    <property type="reaction ID" value="UER00465"/>
</dbReference>
<dbReference type="InterPro" id="IPR019811">
    <property type="entry name" value="HDH_CS"/>
</dbReference>
<dbReference type="GO" id="GO:0009088">
    <property type="term" value="P:threonine biosynthetic process"/>
    <property type="evidence" value="ECO:0007669"/>
    <property type="project" value="UniProtKB-UniPathway"/>
</dbReference>
<evidence type="ECO:0000259" key="15">
    <source>
        <dbReference type="Pfam" id="PF03447"/>
    </source>
</evidence>
<dbReference type="GO" id="GO:0050661">
    <property type="term" value="F:NADP binding"/>
    <property type="evidence" value="ECO:0007669"/>
    <property type="project" value="InterPro"/>
</dbReference>
<feature type="domain" description="Homoserine dehydrogenase catalytic" evidence="14">
    <location>
        <begin position="130"/>
        <end position="307"/>
    </location>
</feature>
<evidence type="ECO:0000313" key="16">
    <source>
        <dbReference type="EMBL" id="KIU24838.1"/>
    </source>
</evidence>
<comment type="pathway">
    <text evidence="2 12">Amino-acid biosynthesis; L-methionine biosynthesis via de novo pathway; L-homoserine from L-aspartate: step 3/3.</text>
</comment>
<dbReference type="PROSITE" id="PS01042">
    <property type="entry name" value="HOMOSER_DHGENASE"/>
    <property type="match status" value="1"/>
</dbReference>
<sequence>MIRIGMLGFGTVGRSVYDLLQAHTESFPDMQIVSVAVRQITEQRMALYPTVQFTTNPDTIVTASDIDVVIEVMGGQTETYRYLRRALHSGKHVITANKDLIATYGETLQKIASAHQLALLYGASVAGGIPILDALTNLLPGDETMQVGGIINGTSNFILTQMSDAAMNYDDALALAQRMGIAEANPVNDVAGFDARYKLAILAKTAFGANVVTTQIPTQGIQEINATVLDEVKRLGYVIKPLAVARRTGQELAMTVGPHLVPAAHLLGKIDNVQNAVQVKTRNIQDLVFTGPGAGAKPTASAVLSDLAIVHDIVCGRQLVHEKQSLQQPVIIGTAAGRYIRVTAPATYEIDAIAQANQIGIKTMWVRSHRATILTDTVSPATLARFEAALQQQIGAKIEIVLPVYQE</sequence>
<dbReference type="PANTHER" id="PTHR43331:SF1">
    <property type="entry name" value="HOMOSERINE DEHYDROGENASE"/>
    <property type="match status" value="1"/>
</dbReference>
<evidence type="ECO:0000313" key="17">
    <source>
        <dbReference type="Proteomes" id="UP000032289"/>
    </source>
</evidence>
<dbReference type="Pfam" id="PF00742">
    <property type="entry name" value="Homoserine_dh"/>
    <property type="match status" value="1"/>
</dbReference>
<keyword evidence="12" id="KW-0521">NADP</keyword>
<comment type="catalytic activity">
    <reaction evidence="11">
        <text>L-homoserine + NADP(+) = L-aspartate 4-semialdehyde + NADPH + H(+)</text>
        <dbReference type="Rhea" id="RHEA:15761"/>
        <dbReference type="ChEBI" id="CHEBI:15378"/>
        <dbReference type="ChEBI" id="CHEBI:57476"/>
        <dbReference type="ChEBI" id="CHEBI:57783"/>
        <dbReference type="ChEBI" id="CHEBI:58349"/>
        <dbReference type="ChEBI" id="CHEBI:537519"/>
        <dbReference type="EC" id="1.1.1.3"/>
    </reaction>
    <physiologicalReaction direction="right-to-left" evidence="11">
        <dbReference type="Rhea" id="RHEA:15763"/>
    </physiologicalReaction>
</comment>
<keyword evidence="7 12" id="KW-0791">Threonine biosynthesis</keyword>
<evidence type="ECO:0000256" key="6">
    <source>
        <dbReference type="ARBA" id="ARBA00022605"/>
    </source>
</evidence>
<dbReference type="Gene3D" id="3.30.70.260">
    <property type="match status" value="1"/>
</dbReference>
<dbReference type="InterPro" id="IPR005106">
    <property type="entry name" value="Asp/hSer_DH_NAD-bd"/>
</dbReference>
<dbReference type="PATRIC" id="fig|137591.24.peg.1000"/>
<dbReference type="Proteomes" id="UP000032289">
    <property type="component" value="Unassembled WGS sequence"/>
</dbReference>
<keyword evidence="10 12" id="KW-0486">Methionine biosynthesis</keyword>
<organism evidence="16 17">
    <name type="scientific">Weissella cibaria</name>
    <dbReference type="NCBI Taxonomy" id="137591"/>
    <lineage>
        <taxon>Bacteria</taxon>
        <taxon>Bacillati</taxon>
        <taxon>Bacillota</taxon>
        <taxon>Bacilli</taxon>
        <taxon>Lactobacillales</taxon>
        <taxon>Lactobacillaceae</taxon>
        <taxon>Weissella</taxon>
    </lineage>
</organism>
<reference evidence="16 17" key="1">
    <citation type="journal article" date="2015" name="Microbiology (Mosc.)">
        <title>Genomics of the Weissella cibaria species with an examination of its metabolic traits.</title>
        <authorList>
            <person name="Lynch K.M."/>
            <person name="Lucid A."/>
            <person name="Arendt E.K."/>
            <person name="Sleator R.D."/>
            <person name="Lucey B."/>
            <person name="Coffey A."/>
        </authorList>
    </citation>
    <scope>NUCLEOTIDE SEQUENCE [LARGE SCALE GENOMIC DNA]</scope>
    <source>
        <strain evidence="16 17">AB3b</strain>
    </source>
</reference>
<dbReference type="SUPFAM" id="SSF51735">
    <property type="entry name" value="NAD(P)-binding Rossmann-fold domains"/>
    <property type="match status" value="1"/>
</dbReference>
<keyword evidence="9" id="KW-0915">Sodium</keyword>
<dbReference type="Gene3D" id="3.30.360.10">
    <property type="entry name" value="Dihydrodipicolinate Reductase, domain 2"/>
    <property type="match status" value="1"/>
</dbReference>
<evidence type="ECO:0000256" key="13">
    <source>
        <dbReference type="RuleBase" id="RU004171"/>
    </source>
</evidence>
<dbReference type="InterPro" id="IPR001342">
    <property type="entry name" value="HDH_cat"/>
</dbReference>
<dbReference type="EMBL" id="JWHT01000025">
    <property type="protein sequence ID" value="KIU24838.1"/>
    <property type="molecule type" value="Genomic_DNA"/>
</dbReference>
<evidence type="ECO:0000256" key="10">
    <source>
        <dbReference type="ARBA" id="ARBA00023167"/>
    </source>
</evidence>
<dbReference type="Pfam" id="PF03447">
    <property type="entry name" value="NAD_binding_3"/>
    <property type="match status" value="1"/>
</dbReference>
<dbReference type="PANTHER" id="PTHR43331">
    <property type="entry name" value="HOMOSERINE DEHYDROGENASE"/>
    <property type="match status" value="1"/>
</dbReference>
<evidence type="ECO:0000256" key="1">
    <source>
        <dbReference type="ARBA" id="ARBA00005056"/>
    </source>
</evidence>
<comment type="pathway">
    <text evidence="1 12">Amino-acid biosynthesis; L-threonine biosynthesis; L-threonine from L-aspartate: step 3/5.</text>
</comment>
<name>A0A0D1JUA4_9LACO</name>
<dbReference type="SUPFAM" id="SSF55347">
    <property type="entry name" value="Glyceraldehyde-3-phosphate dehydrogenase-like, C-terminal domain"/>
    <property type="match status" value="1"/>
</dbReference>
<keyword evidence="6 12" id="KW-0028">Amino-acid biosynthesis</keyword>
<feature type="domain" description="Aspartate/homoserine dehydrogenase NAD-binding" evidence="15">
    <location>
        <begin position="8"/>
        <end position="121"/>
    </location>
</feature>
<dbReference type="GO" id="GO:0009086">
    <property type="term" value="P:methionine biosynthetic process"/>
    <property type="evidence" value="ECO:0007669"/>
    <property type="project" value="UniProtKB-KW"/>
</dbReference>
<dbReference type="RefSeq" id="WP_052498597.1">
    <property type="nucleotide sequence ID" value="NZ_JWHT01000025.1"/>
</dbReference>
<proteinExistence type="inferred from homology"/>
<dbReference type="GO" id="GO:0004412">
    <property type="term" value="F:homoserine dehydrogenase activity"/>
    <property type="evidence" value="ECO:0007669"/>
    <property type="project" value="UniProtKB-EC"/>
</dbReference>
<keyword evidence="8 12" id="KW-0560">Oxidoreductase</keyword>
<dbReference type="Gene3D" id="3.40.50.720">
    <property type="entry name" value="NAD(P)-binding Rossmann-like Domain"/>
    <property type="match status" value="1"/>
</dbReference>
<evidence type="ECO:0000256" key="7">
    <source>
        <dbReference type="ARBA" id="ARBA00022697"/>
    </source>
</evidence>
<dbReference type="AlphaFoldDB" id="A0A0D1JUA4"/>
<evidence type="ECO:0000256" key="5">
    <source>
        <dbReference type="ARBA" id="ARBA00013376"/>
    </source>
</evidence>